<dbReference type="Proteomes" id="UP000275348">
    <property type="component" value="Unassembled WGS sequence"/>
</dbReference>
<comment type="caution">
    <text evidence="2">The sequence shown here is derived from an EMBL/GenBank/DDBJ whole genome shotgun (WGS) entry which is preliminary data.</text>
</comment>
<keyword evidence="1" id="KW-0732">Signal</keyword>
<dbReference type="EMBL" id="RDOJ01000002">
    <property type="protein sequence ID" value="RLZ12316.1"/>
    <property type="molecule type" value="Genomic_DNA"/>
</dbReference>
<sequence>MKNIINLFALLFSTLIFAQVSTTRINEFRLGMKKSEVEKVVGKSIQLKLNGGYPTEASNFVYKGIVYEVFFFKAYDDSGNELNDFVINSIRSRDKTLKTLSGISIGSTFDEVLNLYKNNSISIYNSWNEDGTRDKTTRMFSINDDDARTQLILTLKEGKVIEFFISYFEGW</sequence>
<evidence type="ECO:0000313" key="2">
    <source>
        <dbReference type="EMBL" id="RLZ12316.1"/>
    </source>
</evidence>
<keyword evidence="3" id="KW-1185">Reference proteome</keyword>
<dbReference type="OrthoDB" id="1249944at2"/>
<proteinExistence type="predicted"/>
<dbReference type="RefSeq" id="WP_121933528.1">
    <property type="nucleotide sequence ID" value="NZ_RDOJ01000002.1"/>
</dbReference>
<name>A0A3L9MJG8_9FLAO</name>
<dbReference type="AlphaFoldDB" id="A0A3L9MJG8"/>
<protein>
    <submittedName>
        <fullName evidence="2">Uncharacterized protein</fullName>
    </submittedName>
</protein>
<evidence type="ECO:0000256" key="1">
    <source>
        <dbReference type="SAM" id="SignalP"/>
    </source>
</evidence>
<evidence type="ECO:0000313" key="3">
    <source>
        <dbReference type="Proteomes" id="UP000275348"/>
    </source>
</evidence>
<reference evidence="2 3" key="1">
    <citation type="submission" date="2018-10" db="EMBL/GenBank/DDBJ databases">
        <authorList>
            <person name="Chen X."/>
        </authorList>
    </citation>
    <scope>NUCLEOTIDE SEQUENCE [LARGE SCALE GENOMIC DNA]</scope>
    <source>
        <strain evidence="2 3">YIM 102668</strain>
    </source>
</reference>
<feature type="signal peptide" evidence="1">
    <location>
        <begin position="1"/>
        <end position="18"/>
    </location>
</feature>
<feature type="chain" id="PRO_5018242888" evidence="1">
    <location>
        <begin position="19"/>
        <end position="171"/>
    </location>
</feature>
<accession>A0A3L9MJG8</accession>
<gene>
    <name evidence="2" type="ORF">EAH69_02035</name>
</gene>
<organism evidence="2 3">
    <name type="scientific">Faecalibacter macacae</name>
    <dbReference type="NCBI Taxonomy" id="1859289"/>
    <lineage>
        <taxon>Bacteria</taxon>
        <taxon>Pseudomonadati</taxon>
        <taxon>Bacteroidota</taxon>
        <taxon>Flavobacteriia</taxon>
        <taxon>Flavobacteriales</taxon>
        <taxon>Weeksellaceae</taxon>
        <taxon>Faecalibacter</taxon>
    </lineage>
</organism>